<protein>
    <recommendedName>
        <fullName evidence="3">CCHC-type domain-containing protein</fullName>
    </recommendedName>
</protein>
<proteinExistence type="predicted"/>
<comment type="caution">
    <text evidence="1">The sequence shown here is derived from an EMBL/GenBank/DDBJ whole genome shotgun (WGS) entry which is preliminary data.</text>
</comment>
<dbReference type="Proteomes" id="UP000620124">
    <property type="component" value="Unassembled WGS sequence"/>
</dbReference>
<evidence type="ECO:0000313" key="2">
    <source>
        <dbReference type="Proteomes" id="UP000620124"/>
    </source>
</evidence>
<evidence type="ECO:0000313" key="1">
    <source>
        <dbReference type="EMBL" id="KAF7372257.1"/>
    </source>
</evidence>
<name>A0A8H6Z7F1_9AGAR</name>
<keyword evidence="2" id="KW-1185">Reference proteome</keyword>
<reference evidence="1" key="1">
    <citation type="submission" date="2020-05" db="EMBL/GenBank/DDBJ databases">
        <title>Mycena genomes resolve the evolution of fungal bioluminescence.</title>
        <authorList>
            <person name="Tsai I.J."/>
        </authorList>
    </citation>
    <scope>NUCLEOTIDE SEQUENCE</scope>
    <source>
        <strain evidence="1">CCC161011</strain>
    </source>
</reference>
<gene>
    <name evidence="1" type="ORF">MVEN_00085200</name>
</gene>
<accession>A0A8H6Z7F1</accession>
<organism evidence="1 2">
    <name type="scientific">Mycena venus</name>
    <dbReference type="NCBI Taxonomy" id="2733690"/>
    <lineage>
        <taxon>Eukaryota</taxon>
        <taxon>Fungi</taxon>
        <taxon>Dikarya</taxon>
        <taxon>Basidiomycota</taxon>
        <taxon>Agaricomycotina</taxon>
        <taxon>Agaricomycetes</taxon>
        <taxon>Agaricomycetidae</taxon>
        <taxon>Agaricales</taxon>
        <taxon>Marasmiineae</taxon>
        <taxon>Mycenaceae</taxon>
        <taxon>Mycena</taxon>
    </lineage>
</organism>
<evidence type="ECO:0008006" key="3">
    <source>
        <dbReference type="Google" id="ProtNLM"/>
    </source>
</evidence>
<dbReference type="AlphaFoldDB" id="A0A8H6Z7F1"/>
<dbReference type="OrthoDB" id="3229495at2759"/>
<dbReference type="EMBL" id="JACAZI010000001">
    <property type="protein sequence ID" value="KAF7372257.1"/>
    <property type="molecule type" value="Genomic_DNA"/>
</dbReference>
<sequence length="268" mass="29496">MHMVPDKILSGLSSAYAPIVTHPQLESPQRDVPSMINAVNAWERADLQRAESVIKAARANQDIYDTNQGGEFPAAHLARGHSRRMDSSHSHSSTGKEFDWTKTKNRTDVCYRCGLPSHFAQYCVSSMPDDVQRRIIRNRERQAQLAKDGSSDSEHDTADVAATAFTANSHIAAAAVDLPSEVNIDTMDPTIRESMFAAYTVPYPPPSFFADQSPTPPSPTLTASTLSIAGTLKKKKPKKKKKCTLMNEIQAALEGMSLKEAEENKYSM</sequence>